<gene>
    <name evidence="17" type="ORF">LCGC14_0018540</name>
</gene>
<name>A0A0F9WFZ0_9ZZZZ</name>
<evidence type="ECO:0000256" key="11">
    <source>
        <dbReference type="ARBA" id="ARBA00023052"/>
    </source>
</evidence>
<dbReference type="Pfam" id="PF00205">
    <property type="entry name" value="TPP_enzyme_M"/>
    <property type="match status" value="1"/>
</dbReference>
<keyword evidence="8" id="KW-0808">Transferase</keyword>
<feature type="domain" description="Thiamine pyrophosphate enzyme N-terminal TPP-binding" evidence="16">
    <location>
        <begin position="5"/>
        <end position="120"/>
    </location>
</feature>
<dbReference type="UniPathway" id="UPA00049">
    <property type="reaction ID" value="UER00059"/>
</dbReference>
<evidence type="ECO:0000259" key="15">
    <source>
        <dbReference type="Pfam" id="PF02775"/>
    </source>
</evidence>
<feature type="domain" description="Thiamine pyrophosphate enzyme central" evidence="14">
    <location>
        <begin position="194"/>
        <end position="327"/>
    </location>
</feature>
<keyword evidence="10" id="KW-0460">Magnesium</keyword>
<comment type="caution">
    <text evidence="17">The sequence shown here is derived from an EMBL/GenBank/DDBJ whole genome shotgun (WGS) entry which is preliminary data.</text>
</comment>
<dbReference type="GO" id="GO:0000287">
    <property type="term" value="F:magnesium ion binding"/>
    <property type="evidence" value="ECO:0007669"/>
    <property type="project" value="InterPro"/>
</dbReference>
<keyword evidence="11 13" id="KW-0786">Thiamine pyrophosphate</keyword>
<dbReference type="AlphaFoldDB" id="A0A0F9WFZ0"/>
<evidence type="ECO:0000256" key="9">
    <source>
        <dbReference type="ARBA" id="ARBA00022723"/>
    </source>
</evidence>
<evidence type="ECO:0000256" key="12">
    <source>
        <dbReference type="ARBA" id="ARBA00023304"/>
    </source>
</evidence>
<dbReference type="FunFam" id="3.40.50.1220:FF:000008">
    <property type="entry name" value="Acetolactate synthase"/>
    <property type="match status" value="1"/>
</dbReference>
<dbReference type="NCBIfam" id="TIGR00118">
    <property type="entry name" value="acolac_lg"/>
    <property type="match status" value="1"/>
</dbReference>
<protein>
    <recommendedName>
        <fullName evidence="6">acetolactate synthase</fullName>
        <ecNumber evidence="6">2.2.1.6</ecNumber>
    </recommendedName>
</protein>
<dbReference type="InterPro" id="IPR029061">
    <property type="entry name" value="THDP-binding"/>
</dbReference>
<dbReference type="EC" id="2.2.1.6" evidence="6"/>
<keyword evidence="7" id="KW-0028">Amino-acid biosynthesis</keyword>
<dbReference type="GO" id="GO:0003984">
    <property type="term" value="F:acetolactate synthase activity"/>
    <property type="evidence" value="ECO:0007669"/>
    <property type="project" value="UniProtKB-EC"/>
</dbReference>
<dbReference type="Gene3D" id="3.40.50.1220">
    <property type="entry name" value="TPP-binding domain"/>
    <property type="match status" value="1"/>
</dbReference>
<dbReference type="Pfam" id="PF02775">
    <property type="entry name" value="TPP_enzyme_C"/>
    <property type="match status" value="1"/>
</dbReference>
<dbReference type="InterPro" id="IPR039368">
    <property type="entry name" value="AHAS_TPP"/>
</dbReference>
<dbReference type="InterPro" id="IPR012000">
    <property type="entry name" value="Thiamin_PyroP_enz_cen_dom"/>
</dbReference>
<proteinExistence type="inferred from homology"/>
<dbReference type="SUPFAM" id="SSF52518">
    <property type="entry name" value="Thiamin diphosphate-binding fold (THDP-binding)"/>
    <property type="match status" value="2"/>
</dbReference>
<evidence type="ECO:0000259" key="16">
    <source>
        <dbReference type="Pfam" id="PF02776"/>
    </source>
</evidence>
<evidence type="ECO:0000256" key="5">
    <source>
        <dbReference type="ARBA" id="ARBA00007812"/>
    </source>
</evidence>
<evidence type="ECO:0000256" key="3">
    <source>
        <dbReference type="ARBA" id="ARBA00004974"/>
    </source>
</evidence>
<dbReference type="InterPro" id="IPR000399">
    <property type="entry name" value="TPP-bd_CS"/>
</dbReference>
<dbReference type="InterPro" id="IPR045229">
    <property type="entry name" value="TPP_enz"/>
</dbReference>
<evidence type="ECO:0000256" key="6">
    <source>
        <dbReference type="ARBA" id="ARBA00013145"/>
    </source>
</evidence>
<accession>A0A0F9WFZ0</accession>
<evidence type="ECO:0000256" key="7">
    <source>
        <dbReference type="ARBA" id="ARBA00022605"/>
    </source>
</evidence>
<keyword evidence="9" id="KW-0479">Metal-binding</keyword>
<keyword evidence="12" id="KW-0100">Branched-chain amino acid biosynthesis</keyword>
<dbReference type="GO" id="GO:0050660">
    <property type="term" value="F:flavin adenine dinucleotide binding"/>
    <property type="evidence" value="ECO:0007669"/>
    <property type="project" value="InterPro"/>
</dbReference>
<comment type="cofactor">
    <cofactor evidence="2">
        <name>thiamine diphosphate</name>
        <dbReference type="ChEBI" id="CHEBI:58937"/>
    </cofactor>
</comment>
<dbReference type="PROSITE" id="PS00187">
    <property type="entry name" value="TPP_ENZYMES"/>
    <property type="match status" value="1"/>
</dbReference>
<comment type="pathway">
    <text evidence="4">Amino-acid biosynthesis; L-valine biosynthesis; L-valine from pyruvate: step 1/4.</text>
</comment>
<organism evidence="17">
    <name type="scientific">marine sediment metagenome</name>
    <dbReference type="NCBI Taxonomy" id="412755"/>
    <lineage>
        <taxon>unclassified sequences</taxon>
        <taxon>metagenomes</taxon>
        <taxon>ecological metagenomes</taxon>
    </lineage>
</organism>
<evidence type="ECO:0000256" key="4">
    <source>
        <dbReference type="ARBA" id="ARBA00005025"/>
    </source>
</evidence>
<dbReference type="EMBL" id="LAZR01000003">
    <property type="protein sequence ID" value="KKO11373.1"/>
    <property type="molecule type" value="Genomic_DNA"/>
</dbReference>
<dbReference type="UniPathway" id="UPA00047">
    <property type="reaction ID" value="UER00055"/>
</dbReference>
<evidence type="ECO:0000256" key="13">
    <source>
        <dbReference type="RuleBase" id="RU362132"/>
    </source>
</evidence>
<dbReference type="SUPFAM" id="SSF52467">
    <property type="entry name" value="DHS-like NAD/FAD-binding domain"/>
    <property type="match status" value="1"/>
</dbReference>
<comment type="similarity">
    <text evidence="5 13">Belongs to the TPP enzyme family.</text>
</comment>
<dbReference type="PANTHER" id="PTHR18968:SF13">
    <property type="entry name" value="ACETOLACTATE SYNTHASE CATALYTIC SUBUNIT, MITOCHONDRIAL"/>
    <property type="match status" value="1"/>
</dbReference>
<dbReference type="GO" id="GO:0009097">
    <property type="term" value="P:isoleucine biosynthetic process"/>
    <property type="evidence" value="ECO:0007669"/>
    <property type="project" value="UniProtKB-UniPathway"/>
</dbReference>
<feature type="domain" description="Thiamine pyrophosphate enzyme TPP-binding" evidence="15">
    <location>
        <begin position="387"/>
        <end position="535"/>
    </location>
</feature>
<dbReference type="InterPro" id="IPR012001">
    <property type="entry name" value="Thiamin_PyroP_enz_TPP-bd_dom"/>
</dbReference>
<dbReference type="Pfam" id="PF02776">
    <property type="entry name" value="TPP_enzyme_N"/>
    <property type="match status" value="1"/>
</dbReference>
<dbReference type="GO" id="GO:0005948">
    <property type="term" value="C:acetolactate synthase complex"/>
    <property type="evidence" value="ECO:0007669"/>
    <property type="project" value="TreeGrafter"/>
</dbReference>
<dbReference type="InterPro" id="IPR012846">
    <property type="entry name" value="Acetolactate_synth_lsu"/>
</dbReference>
<sequence length="560" mass="60347">MSHRSGSQVVIDALLAAGVDTVFGYPGGAIMPFFDVLMDAPLRHILTRHEQMAVHAADAYARSSGRLGVCITTSGPGATNMATGICTAYMDSVPLLCISGQVAAPFVGSDAFQEADICAMVTGMTKQAFLVRDADELPDVMAEAIFVATTGRPGPVLVDLCKDVQMLKTDKPTPTITALPGYVDNPPLDRDALRQAHEMLKTAKRPVCIIGGGCRYAEASDVFRRWCELTQLPVANTLQGTGAPAPDYAGRLGMVGVHGLRRANEAVCDCDLLIALGMRMDDRVTGKVASFAPKAKVIHVDIDAAELGKIVQPTVAVHADLNIALQAWCELLQAEPVEPFVQWRDTCLAVRTGLDMPRLDGDDLVQPTRVLDEVFRLIGTGHHVTTDVGQNQMWTVQRVVVDSPRKFMSSGGAGTMGYGFPAAIGAALAHPGERVLAVVGDGGFQMSLVELVTVNRLKLPVKILILDNKYLGMVRQWQELFFDRRYSGTSMADNPDFAALARVFGIEAFTLSRPDDTQRTLQAWWNCEGPALLHCICCSSENVFPMVSPGVGIDEMMEAT</sequence>
<evidence type="ECO:0000256" key="10">
    <source>
        <dbReference type="ARBA" id="ARBA00022842"/>
    </source>
</evidence>
<dbReference type="CDD" id="cd07035">
    <property type="entry name" value="TPP_PYR_POX_like"/>
    <property type="match status" value="1"/>
</dbReference>
<evidence type="ECO:0000256" key="1">
    <source>
        <dbReference type="ARBA" id="ARBA00001946"/>
    </source>
</evidence>
<evidence type="ECO:0000256" key="2">
    <source>
        <dbReference type="ARBA" id="ARBA00001964"/>
    </source>
</evidence>
<comment type="cofactor">
    <cofactor evidence="1">
        <name>Mg(2+)</name>
        <dbReference type="ChEBI" id="CHEBI:18420"/>
    </cofactor>
</comment>
<dbReference type="CDD" id="cd02015">
    <property type="entry name" value="TPP_AHAS"/>
    <property type="match status" value="1"/>
</dbReference>
<dbReference type="FunFam" id="3.40.50.970:FF:000007">
    <property type="entry name" value="Acetolactate synthase"/>
    <property type="match status" value="1"/>
</dbReference>
<dbReference type="GO" id="GO:0009099">
    <property type="term" value="P:L-valine biosynthetic process"/>
    <property type="evidence" value="ECO:0007669"/>
    <property type="project" value="UniProtKB-UniPathway"/>
</dbReference>
<dbReference type="PANTHER" id="PTHR18968">
    <property type="entry name" value="THIAMINE PYROPHOSPHATE ENZYMES"/>
    <property type="match status" value="1"/>
</dbReference>
<dbReference type="InterPro" id="IPR011766">
    <property type="entry name" value="TPP_enzyme_TPP-bd"/>
</dbReference>
<dbReference type="Gene3D" id="3.40.50.970">
    <property type="match status" value="2"/>
</dbReference>
<dbReference type="InterPro" id="IPR029035">
    <property type="entry name" value="DHS-like_NAD/FAD-binding_dom"/>
</dbReference>
<reference evidence="17" key="1">
    <citation type="journal article" date="2015" name="Nature">
        <title>Complex archaea that bridge the gap between prokaryotes and eukaryotes.</title>
        <authorList>
            <person name="Spang A."/>
            <person name="Saw J.H."/>
            <person name="Jorgensen S.L."/>
            <person name="Zaremba-Niedzwiedzka K."/>
            <person name="Martijn J."/>
            <person name="Lind A.E."/>
            <person name="van Eijk R."/>
            <person name="Schleper C."/>
            <person name="Guy L."/>
            <person name="Ettema T.J."/>
        </authorList>
    </citation>
    <scope>NUCLEOTIDE SEQUENCE</scope>
</reference>
<evidence type="ECO:0000259" key="14">
    <source>
        <dbReference type="Pfam" id="PF00205"/>
    </source>
</evidence>
<evidence type="ECO:0000256" key="8">
    <source>
        <dbReference type="ARBA" id="ARBA00022679"/>
    </source>
</evidence>
<comment type="pathway">
    <text evidence="3">Amino-acid biosynthesis; L-isoleucine biosynthesis; L-isoleucine from 2-oxobutanoate: step 1/4.</text>
</comment>
<dbReference type="GO" id="GO:0030976">
    <property type="term" value="F:thiamine pyrophosphate binding"/>
    <property type="evidence" value="ECO:0007669"/>
    <property type="project" value="InterPro"/>
</dbReference>
<evidence type="ECO:0000313" key="17">
    <source>
        <dbReference type="EMBL" id="KKO11373.1"/>
    </source>
</evidence>